<comment type="caution">
    <text evidence="4">The sequence shown here is derived from an EMBL/GenBank/DDBJ whole genome shotgun (WGS) entry which is preliminary data.</text>
</comment>
<gene>
    <name evidence="4" type="ORF">TSOC_010640</name>
</gene>
<dbReference type="EMBL" id="PGGS01000520">
    <property type="protein sequence ID" value="PNH03308.1"/>
    <property type="molecule type" value="Genomic_DNA"/>
</dbReference>
<evidence type="ECO:0000259" key="3">
    <source>
        <dbReference type="Pfam" id="PF01782"/>
    </source>
</evidence>
<feature type="compositionally biased region" description="Low complexity" evidence="1">
    <location>
        <begin position="102"/>
        <end position="114"/>
    </location>
</feature>
<evidence type="ECO:0000256" key="2">
    <source>
        <dbReference type="SAM" id="Phobius"/>
    </source>
</evidence>
<dbReference type="Gene3D" id="2.40.30.60">
    <property type="entry name" value="RimM"/>
    <property type="match status" value="1"/>
</dbReference>
<dbReference type="InterPro" id="IPR036976">
    <property type="entry name" value="RimM_N_sf"/>
</dbReference>
<protein>
    <recommendedName>
        <fullName evidence="3">RimM N-terminal domain-containing protein</fullName>
    </recommendedName>
</protein>
<evidence type="ECO:0000313" key="4">
    <source>
        <dbReference type="EMBL" id="PNH03308.1"/>
    </source>
</evidence>
<dbReference type="InterPro" id="IPR002676">
    <property type="entry name" value="RimM_N"/>
</dbReference>
<keyword evidence="2" id="KW-1133">Transmembrane helix</keyword>
<dbReference type="AlphaFoldDB" id="A0A2J7ZSS6"/>
<dbReference type="InterPro" id="IPR009000">
    <property type="entry name" value="Transl_B-barrel_sf"/>
</dbReference>
<reference evidence="4 5" key="1">
    <citation type="journal article" date="2017" name="Mol. Biol. Evol.">
        <title>The 4-celled Tetrabaena socialis nuclear genome reveals the essential components for genetic control of cell number at the origin of multicellularity in the volvocine lineage.</title>
        <authorList>
            <person name="Featherston J."/>
            <person name="Arakaki Y."/>
            <person name="Hanschen E.R."/>
            <person name="Ferris P.J."/>
            <person name="Michod R.E."/>
            <person name="Olson B.J.S.C."/>
            <person name="Nozaki H."/>
            <person name="Durand P.M."/>
        </authorList>
    </citation>
    <scope>NUCLEOTIDE SEQUENCE [LARGE SCALE GENOMIC DNA]</scope>
    <source>
        <strain evidence="4 5">NIES-571</strain>
    </source>
</reference>
<dbReference type="OrthoDB" id="532420at2759"/>
<keyword evidence="5" id="KW-1185">Reference proteome</keyword>
<feature type="compositionally biased region" description="Pro residues" evidence="1">
    <location>
        <begin position="195"/>
        <end position="204"/>
    </location>
</feature>
<name>A0A2J7ZSS6_9CHLO</name>
<proteinExistence type="predicted"/>
<feature type="region of interest" description="Disordered" evidence="1">
    <location>
        <begin position="240"/>
        <end position="259"/>
    </location>
</feature>
<feature type="transmembrane region" description="Helical" evidence="2">
    <location>
        <begin position="55"/>
        <end position="76"/>
    </location>
</feature>
<evidence type="ECO:0000313" key="5">
    <source>
        <dbReference type="Proteomes" id="UP000236333"/>
    </source>
</evidence>
<dbReference type="Proteomes" id="UP000236333">
    <property type="component" value="Unassembled WGS sequence"/>
</dbReference>
<sequence length="376" mass="40010">MVRHQQRQPDGGVLRPAELCGRGLVDQAQGARQLIATEEAGEVVHHFRQPNTGGIVVSVISCGSWLLLQLLLLLLLQWRLGLHPLPFPQAENHPSAEEQHQEQQQQAECQQPLQRCGPQLSLDTPDYVVHRRPRDYEVRRYPPFTVAATAVDAAGGLKREAMEVAIRRPDTSYATSQPFTQARPAPHAAASRPCQLPPCSPGPRSPLSARCRVPTGASTGDPRPGGCRAVYAAAARRAAAGAPPPAPGPAAKAAAGPAGASGHGLVATLPFVEDAYVEVGRVTGAHGIRGELRLEASTDEPAKRFKAGRSGGVALWALSPLCELPIGVAPLAASAARALLASAGQLAAVAWLSYHHRRYDMQPPQPISSRTQQQRQ</sequence>
<dbReference type="Pfam" id="PF01782">
    <property type="entry name" value="RimM"/>
    <property type="match status" value="1"/>
</dbReference>
<evidence type="ECO:0000256" key="1">
    <source>
        <dbReference type="SAM" id="MobiDB-lite"/>
    </source>
</evidence>
<dbReference type="SUPFAM" id="SSF50447">
    <property type="entry name" value="Translation proteins"/>
    <property type="match status" value="1"/>
</dbReference>
<accession>A0A2J7ZSS6</accession>
<feature type="region of interest" description="Disordered" evidence="1">
    <location>
        <begin position="175"/>
        <end position="207"/>
    </location>
</feature>
<keyword evidence="2" id="KW-0812">Transmembrane</keyword>
<keyword evidence="2" id="KW-0472">Membrane</keyword>
<organism evidence="4 5">
    <name type="scientific">Tetrabaena socialis</name>
    <dbReference type="NCBI Taxonomy" id="47790"/>
    <lineage>
        <taxon>Eukaryota</taxon>
        <taxon>Viridiplantae</taxon>
        <taxon>Chlorophyta</taxon>
        <taxon>core chlorophytes</taxon>
        <taxon>Chlorophyceae</taxon>
        <taxon>CS clade</taxon>
        <taxon>Chlamydomonadales</taxon>
        <taxon>Tetrabaenaceae</taxon>
        <taxon>Tetrabaena</taxon>
    </lineage>
</organism>
<feature type="compositionally biased region" description="Low complexity" evidence="1">
    <location>
        <begin position="249"/>
        <end position="259"/>
    </location>
</feature>
<feature type="compositionally biased region" description="Low complexity" evidence="1">
    <location>
        <begin position="182"/>
        <end position="193"/>
    </location>
</feature>
<feature type="region of interest" description="Disordered" evidence="1">
    <location>
        <begin position="90"/>
        <end position="120"/>
    </location>
</feature>
<feature type="domain" description="RimM N-terminal" evidence="3">
    <location>
        <begin position="279"/>
        <end position="308"/>
    </location>
</feature>
<dbReference type="GO" id="GO:0006364">
    <property type="term" value="P:rRNA processing"/>
    <property type="evidence" value="ECO:0007669"/>
    <property type="project" value="InterPro"/>
</dbReference>